<protein>
    <submittedName>
        <fullName evidence="1">Uncharacterized protein</fullName>
    </submittedName>
</protein>
<sequence length="51" mass="5098">SAFTMTGRFRSSSKYSYLRFLGSGLSSSEGCLGPGVGLGASGGSSLKLSST</sequence>
<dbReference type="Proteomes" id="UP000265520">
    <property type="component" value="Unassembled WGS sequence"/>
</dbReference>
<evidence type="ECO:0000313" key="1">
    <source>
        <dbReference type="EMBL" id="MCI31736.1"/>
    </source>
</evidence>
<keyword evidence="2" id="KW-1185">Reference proteome</keyword>
<organism evidence="1 2">
    <name type="scientific">Trifolium medium</name>
    <dbReference type="NCBI Taxonomy" id="97028"/>
    <lineage>
        <taxon>Eukaryota</taxon>
        <taxon>Viridiplantae</taxon>
        <taxon>Streptophyta</taxon>
        <taxon>Embryophyta</taxon>
        <taxon>Tracheophyta</taxon>
        <taxon>Spermatophyta</taxon>
        <taxon>Magnoliopsida</taxon>
        <taxon>eudicotyledons</taxon>
        <taxon>Gunneridae</taxon>
        <taxon>Pentapetalae</taxon>
        <taxon>rosids</taxon>
        <taxon>fabids</taxon>
        <taxon>Fabales</taxon>
        <taxon>Fabaceae</taxon>
        <taxon>Papilionoideae</taxon>
        <taxon>50 kb inversion clade</taxon>
        <taxon>NPAAA clade</taxon>
        <taxon>Hologalegina</taxon>
        <taxon>IRL clade</taxon>
        <taxon>Trifolieae</taxon>
        <taxon>Trifolium</taxon>
    </lineage>
</organism>
<evidence type="ECO:0000313" key="2">
    <source>
        <dbReference type="Proteomes" id="UP000265520"/>
    </source>
</evidence>
<comment type="caution">
    <text evidence="1">The sequence shown here is derived from an EMBL/GenBank/DDBJ whole genome shotgun (WGS) entry which is preliminary data.</text>
</comment>
<accession>A0A392R798</accession>
<proteinExistence type="predicted"/>
<dbReference type="AlphaFoldDB" id="A0A392R798"/>
<reference evidence="1 2" key="1">
    <citation type="journal article" date="2018" name="Front. Plant Sci.">
        <title>Red Clover (Trifolium pratense) and Zigzag Clover (T. medium) - A Picture of Genomic Similarities and Differences.</title>
        <authorList>
            <person name="Dluhosova J."/>
            <person name="Istvanek J."/>
            <person name="Nedelnik J."/>
            <person name="Repkova J."/>
        </authorList>
    </citation>
    <scope>NUCLEOTIDE SEQUENCE [LARGE SCALE GENOMIC DNA]</scope>
    <source>
        <strain evidence="2">cv. 10/8</strain>
        <tissue evidence="1">Leaf</tissue>
    </source>
</reference>
<feature type="non-terminal residue" evidence="1">
    <location>
        <position position="1"/>
    </location>
</feature>
<name>A0A392R798_9FABA</name>
<dbReference type="EMBL" id="LXQA010189617">
    <property type="protein sequence ID" value="MCI31736.1"/>
    <property type="molecule type" value="Genomic_DNA"/>
</dbReference>